<proteinExistence type="predicted"/>
<dbReference type="AlphaFoldDB" id="A0A4U1I5Y3"/>
<dbReference type="Proteomes" id="UP000305539">
    <property type="component" value="Unassembled WGS sequence"/>
</dbReference>
<dbReference type="SUPFAM" id="SSF53187">
    <property type="entry name" value="Zn-dependent exopeptidases"/>
    <property type="match status" value="1"/>
</dbReference>
<keyword evidence="2" id="KW-1185">Reference proteome</keyword>
<keyword evidence="1" id="KW-0378">Hydrolase</keyword>
<dbReference type="GO" id="GO:0016787">
    <property type="term" value="F:hydrolase activity"/>
    <property type="evidence" value="ECO:0007669"/>
    <property type="project" value="UniProtKB-KW"/>
</dbReference>
<dbReference type="RefSeq" id="WP_136895191.1">
    <property type="nucleotide sequence ID" value="NZ_SWJE01000006.1"/>
</dbReference>
<dbReference type="Pfam" id="PF05013">
    <property type="entry name" value="FGase"/>
    <property type="match status" value="1"/>
</dbReference>
<sequence>MSTLGHEPVARGDAPVLVLTPHTGSEIPADLLDHAAWQPIKGRLADPAGLLLQSIAREYGATVISGHYHPCVIDFNVAEDNRSLTPSLNRLGLCRTHTSRGEALYEKNAELSADEVAARVEKYWRPFHRCVANEIERLRSAHEQIVVLVSHASWWLSPYRSQYGTIDCNIGTCTGLSSDRTLVKALTDAVQACGRSWVVNGKIADNFAAQHYGNPRAGVHVIEMEAAGRFRLECAARFDPMQADPGQENDGLETTIAAMLKALDGAVRTMTSGQGAPDSQRSGAPSR</sequence>
<reference evidence="1 2" key="1">
    <citation type="submission" date="2019-04" db="EMBL/GenBank/DDBJ databases">
        <title>Trinickia sp. 7GSK02, isolated from subtropical forest soil.</title>
        <authorList>
            <person name="Gao Z.-H."/>
            <person name="Qiu L.-H."/>
        </authorList>
    </citation>
    <scope>NUCLEOTIDE SEQUENCE [LARGE SCALE GENOMIC DNA]</scope>
    <source>
        <strain evidence="1 2">7GSK02</strain>
    </source>
</reference>
<dbReference type="Gene3D" id="3.40.630.40">
    <property type="entry name" value="Zn-dependent exopeptidases"/>
    <property type="match status" value="1"/>
</dbReference>
<evidence type="ECO:0000313" key="1">
    <source>
        <dbReference type="EMBL" id="TKC88742.1"/>
    </source>
</evidence>
<dbReference type="EMBL" id="SWJE01000006">
    <property type="protein sequence ID" value="TKC88742.1"/>
    <property type="molecule type" value="Genomic_DNA"/>
</dbReference>
<comment type="caution">
    <text evidence="1">The sequence shown here is derived from an EMBL/GenBank/DDBJ whole genome shotgun (WGS) entry which is preliminary data.</text>
</comment>
<evidence type="ECO:0000313" key="2">
    <source>
        <dbReference type="Proteomes" id="UP000305539"/>
    </source>
</evidence>
<gene>
    <name evidence="1" type="ORF">FAZ69_13400</name>
</gene>
<dbReference type="InterPro" id="IPR007709">
    <property type="entry name" value="N-FG_amidohydro"/>
</dbReference>
<name>A0A4U1I5Y3_9BURK</name>
<organism evidence="1 2">
    <name type="scientific">Trinickia terrae</name>
    <dbReference type="NCBI Taxonomy" id="2571161"/>
    <lineage>
        <taxon>Bacteria</taxon>
        <taxon>Pseudomonadati</taxon>
        <taxon>Pseudomonadota</taxon>
        <taxon>Betaproteobacteria</taxon>
        <taxon>Burkholderiales</taxon>
        <taxon>Burkholderiaceae</taxon>
        <taxon>Trinickia</taxon>
    </lineage>
</organism>
<accession>A0A4U1I5Y3</accession>
<dbReference type="OrthoDB" id="8716700at2"/>
<protein>
    <submittedName>
        <fullName evidence="1">N-formylglutamate amidohydrolase</fullName>
    </submittedName>
</protein>